<dbReference type="SMART" id="SM00703">
    <property type="entry name" value="NRF"/>
    <property type="match status" value="1"/>
</dbReference>
<feature type="transmembrane region" description="Helical" evidence="1">
    <location>
        <begin position="346"/>
        <end position="364"/>
    </location>
</feature>
<dbReference type="InterPro" id="IPR006621">
    <property type="entry name" value="Nose-resist-to-fluoxetine_N"/>
</dbReference>
<dbReference type="OrthoDB" id="6408118at2759"/>
<dbReference type="Proteomes" id="UP000285301">
    <property type="component" value="Unassembled WGS sequence"/>
</dbReference>
<dbReference type="EMBL" id="NCKU01004868">
    <property type="protein sequence ID" value="RWS05338.1"/>
    <property type="molecule type" value="Genomic_DNA"/>
</dbReference>
<sequence length="402" mass="45443">QSLTNEKHEDANKVFEVWRKIREEFTINLDMITSGVASKFESVANEANVSSQCVNSVKEVFNNASEKKTAAVEILDAWGKFPPSGTLKGAFASFGSYDECLQIESPKTHYCTIEFRYILPKRPRQSYRIIDIITPFYAQAVLNATLSVETFFVLSGLLTSYVTWSTVGGDYTNFSSVWYLLSRYFRLTPGLLAAIGGTLFLPLFGSGPLWHEIIDPVVNGCKTNWWVNLLFLQNYINEEQICLLPSWWLAVDMHFHIVSLFIIIMLMRLPFAGLIACGLLITVATVAGTIVHYIHGFPAAIVATNPQVDEYWLEYVLEFFYKPYVHAAPFFIGLILGYFIVEKVGGWTLALLVMFAVLKTPYYWNLGYNSSKLTSALYDCTNRIFWALAISWVIYACASNHG</sequence>
<feature type="domain" description="Nose resistant-to-fluoxetine protein N-terminal" evidence="2">
    <location>
        <begin position="50"/>
        <end position="164"/>
    </location>
</feature>
<feature type="transmembrane region" description="Helical" evidence="1">
    <location>
        <begin position="184"/>
        <end position="204"/>
    </location>
</feature>
<gene>
    <name evidence="4" type="ORF">B4U79_02081</name>
    <name evidence="3" type="ORF">B4U79_05015</name>
</gene>
<reference evidence="4" key="2">
    <citation type="submission" date="2018-11" db="EMBL/GenBank/DDBJ databases">
        <title>Trombidioid mite genomics.</title>
        <authorList>
            <person name="Dong X."/>
        </authorList>
    </citation>
    <scope>NUCLEOTIDE SEQUENCE</scope>
    <source>
        <strain evidence="4">UoL-WK</strain>
    </source>
</reference>
<keyword evidence="1" id="KW-1133">Transmembrane helix</keyword>
<dbReference type="PANTHER" id="PTHR11161:SF0">
    <property type="entry name" value="O-ACYLTRANSFERASE LIKE PROTEIN"/>
    <property type="match status" value="1"/>
</dbReference>
<proteinExistence type="predicted"/>
<dbReference type="InterPro" id="IPR052728">
    <property type="entry name" value="O2_lipid_transport_reg"/>
</dbReference>
<keyword evidence="5" id="KW-1185">Reference proteome</keyword>
<keyword evidence="1" id="KW-0472">Membrane</keyword>
<dbReference type="Pfam" id="PF01757">
    <property type="entry name" value="Acyl_transf_3"/>
    <property type="match status" value="1"/>
</dbReference>
<evidence type="ECO:0000259" key="2">
    <source>
        <dbReference type="SMART" id="SM00703"/>
    </source>
</evidence>
<evidence type="ECO:0000313" key="5">
    <source>
        <dbReference type="Proteomes" id="UP000285301"/>
    </source>
</evidence>
<accession>A0A443QQI9</accession>
<dbReference type="PANTHER" id="PTHR11161">
    <property type="entry name" value="O-ACYLTRANSFERASE"/>
    <property type="match status" value="1"/>
</dbReference>
<comment type="caution">
    <text evidence="4">The sequence shown here is derived from an EMBL/GenBank/DDBJ whole genome shotgun (WGS) entry which is preliminary data.</text>
</comment>
<name>A0A443QQI9_9ACAR</name>
<dbReference type="GO" id="GO:0016747">
    <property type="term" value="F:acyltransferase activity, transferring groups other than amino-acyl groups"/>
    <property type="evidence" value="ECO:0007669"/>
    <property type="project" value="InterPro"/>
</dbReference>
<dbReference type="AlphaFoldDB" id="A0A443QQI9"/>
<organism evidence="4 5">
    <name type="scientific">Dinothrombium tinctorium</name>
    <dbReference type="NCBI Taxonomy" id="1965070"/>
    <lineage>
        <taxon>Eukaryota</taxon>
        <taxon>Metazoa</taxon>
        <taxon>Ecdysozoa</taxon>
        <taxon>Arthropoda</taxon>
        <taxon>Chelicerata</taxon>
        <taxon>Arachnida</taxon>
        <taxon>Acari</taxon>
        <taxon>Acariformes</taxon>
        <taxon>Trombidiformes</taxon>
        <taxon>Prostigmata</taxon>
        <taxon>Anystina</taxon>
        <taxon>Parasitengona</taxon>
        <taxon>Trombidioidea</taxon>
        <taxon>Trombidiidae</taxon>
        <taxon>Dinothrombium</taxon>
    </lineage>
</organism>
<evidence type="ECO:0000313" key="3">
    <source>
        <dbReference type="EMBL" id="RWS05338.1"/>
    </source>
</evidence>
<protein>
    <submittedName>
        <fullName evidence="4">Nose resistant to fluoxetine protein 6-like protein</fullName>
    </submittedName>
</protein>
<evidence type="ECO:0000256" key="1">
    <source>
        <dbReference type="SAM" id="Phobius"/>
    </source>
</evidence>
<keyword evidence="1" id="KW-0812">Transmembrane</keyword>
<feature type="non-terminal residue" evidence="4">
    <location>
        <position position="402"/>
    </location>
</feature>
<dbReference type="EMBL" id="NCKU01004864">
    <property type="protein sequence ID" value="RWS05346.1"/>
    <property type="molecule type" value="Genomic_DNA"/>
</dbReference>
<feature type="transmembrane region" description="Helical" evidence="1">
    <location>
        <begin position="323"/>
        <end position="341"/>
    </location>
</feature>
<dbReference type="InterPro" id="IPR002656">
    <property type="entry name" value="Acyl_transf_3_dom"/>
</dbReference>
<reference evidence="4 5" key="1">
    <citation type="journal article" date="2018" name="Gigascience">
        <title>Genomes of trombidid mites reveal novel predicted allergens and laterally-transferred genes associated with secondary metabolism.</title>
        <authorList>
            <person name="Dong X."/>
            <person name="Chaisiri K."/>
            <person name="Xia D."/>
            <person name="Armstrong S.D."/>
            <person name="Fang Y."/>
            <person name="Donnelly M.J."/>
            <person name="Kadowaki T."/>
            <person name="McGarry J.W."/>
            <person name="Darby A.C."/>
            <person name="Makepeace B.L."/>
        </authorList>
    </citation>
    <scope>NUCLEOTIDE SEQUENCE [LARGE SCALE GENOMIC DNA]</scope>
    <source>
        <strain evidence="4">UoL-WK</strain>
    </source>
</reference>
<feature type="transmembrane region" description="Helical" evidence="1">
    <location>
        <begin position="274"/>
        <end position="303"/>
    </location>
</feature>
<feature type="transmembrane region" description="Helical" evidence="1">
    <location>
        <begin position="384"/>
        <end position="401"/>
    </location>
</feature>
<feature type="non-terminal residue" evidence="4">
    <location>
        <position position="1"/>
    </location>
</feature>
<dbReference type="Pfam" id="PF20146">
    <property type="entry name" value="NRF"/>
    <property type="match status" value="1"/>
</dbReference>
<evidence type="ECO:0000313" key="4">
    <source>
        <dbReference type="EMBL" id="RWS05346.1"/>
    </source>
</evidence>